<protein>
    <submittedName>
        <fullName evidence="1">Uncharacterized protein</fullName>
    </submittedName>
</protein>
<dbReference type="EMBL" id="JACEFB010000009">
    <property type="protein sequence ID" value="MBA2226972.1"/>
    <property type="molecule type" value="Genomic_DNA"/>
</dbReference>
<dbReference type="InterPro" id="IPR018247">
    <property type="entry name" value="EF_Hand_1_Ca_BS"/>
</dbReference>
<dbReference type="PROSITE" id="PS00018">
    <property type="entry name" value="EF_HAND_1"/>
    <property type="match status" value="1"/>
</dbReference>
<organism evidence="1 2">
    <name type="scientific">Thermogemmata fonticola</name>
    <dbReference type="NCBI Taxonomy" id="2755323"/>
    <lineage>
        <taxon>Bacteria</taxon>
        <taxon>Pseudomonadati</taxon>
        <taxon>Planctomycetota</taxon>
        <taxon>Planctomycetia</taxon>
        <taxon>Gemmatales</taxon>
        <taxon>Gemmataceae</taxon>
        <taxon>Thermogemmata</taxon>
    </lineage>
</organism>
<dbReference type="RefSeq" id="WP_194538570.1">
    <property type="nucleotide sequence ID" value="NZ_JACEFB010000009.1"/>
</dbReference>
<comment type="caution">
    <text evidence="1">The sequence shown here is derived from an EMBL/GenBank/DDBJ whole genome shotgun (WGS) entry which is preliminary data.</text>
</comment>
<accession>A0A7V9ACP0</accession>
<name>A0A7V9ACP0_9BACT</name>
<dbReference type="NCBIfam" id="TIGR04138">
    <property type="entry name" value="Plancto_Ver_chp"/>
    <property type="match status" value="1"/>
</dbReference>
<keyword evidence="2" id="KW-1185">Reference proteome</keyword>
<sequence length="162" mass="18693">MVKPAGTGGGAPLPDRPFTSRCRSIAVDSRIWDLCRQDRRYAYEAYEFVCAAVSFTQQKLERHRDQSRERHISGKELLEGLVDFAVEQFGLLASLVLRRWGVHSTDDVGCIVYQLIDLGILSRSERDRPEDFHAVFDLHQRLQEQIAVLWRTTDFSRRGEKV</sequence>
<dbReference type="AlphaFoldDB" id="A0A7V9ACP0"/>
<dbReference type="InterPro" id="IPR026406">
    <property type="entry name" value="Ver/Plancto_CHP"/>
</dbReference>
<gene>
    <name evidence="1" type="ORF">H0921_12445</name>
</gene>
<evidence type="ECO:0000313" key="1">
    <source>
        <dbReference type="EMBL" id="MBA2226972.1"/>
    </source>
</evidence>
<dbReference type="Proteomes" id="UP000542342">
    <property type="component" value="Unassembled WGS sequence"/>
</dbReference>
<evidence type="ECO:0000313" key="2">
    <source>
        <dbReference type="Proteomes" id="UP000542342"/>
    </source>
</evidence>
<reference evidence="1 2" key="1">
    <citation type="submission" date="2020-07" db="EMBL/GenBank/DDBJ databases">
        <title>Thermogemmata thermophila gen. nov., sp. nov., a novel moderate thermophilic planctomycete from a Kamchatka hot spring.</title>
        <authorList>
            <person name="Elcheninov A.G."/>
            <person name="Podosokorskaya O.A."/>
            <person name="Kovaleva O.L."/>
            <person name="Novikov A."/>
            <person name="Bonch-Osmolovskaya E.A."/>
            <person name="Toshchakov S.V."/>
            <person name="Kublanov I.V."/>
        </authorList>
    </citation>
    <scope>NUCLEOTIDE SEQUENCE [LARGE SCALE GENOMIC DNA]</scope>
    <source>
        <strain evidence="1 2">2918</strain>
    </source>
</reference>
<proteinExistence type="predicted"/>